<accession>A0A9W6ZIM3</accession>
<dbReference type="PROSITE" id="PS51286">
    <property type="entry name" value="RAP"/>
    <property type="match status" value="1"/>
</dbReference>
<sequence length="175" mass="20409">METEWRREKERAKKSSNRHMELSKVLKLMRIARTNECEDDIDVSILLTPSSSDSCSVGFTKSLIKPLTGLTRPPPGRKIALEFDGPDHFTRTTHRSLGHTVLKYRLLKSLGYAVVRVPYYVWDRIPFWASMERQRYLQRLLKTEEVVQFSEVDRSEYTPLVKSKSGRAEQSSRFD</sequence>
<evidence type="ECO:0000259" key="1">
    <source>
        <dbReference type="PROSITE" id="PS51286"/>
    </source>
</evidence>
<proteinExistence type="predicted"/>
<keyword evidence="3" id="KW-1185">Reference proteome</keyword>
<protein>
    <recommendedName>
        <fullName evidence="1">RAP domain-containing protein</fullName>
    </recommendedName>
</protein>
<evidence type="ECO:0000313" key="3">
    <source>
        <dbReference type="Proteomes" id="UP001165122"/>
    </source>
</evidence>
<dbReference type="Proteomes" id="UP001165122">
    <property type="component" value="Unassembled WGS sequence"/>
</dbReference>
<gene>
    <name evidence="2" type="ORF">TrLO_g9561</name>
</gene>
<dbReference type="Pfam" id="PF08373">
    <property type="entry name" value="RAP"/>
    <property type="match status" value="1"/>
</dbReference>
<feature type="domain" description="RAP" evidence="1">
    <location>
        <begin position="79"/>
        <end position="139"/>
    </location>
</feature>
<evidence type="ECO:0000313" key="2">
    <source>
        <dbReference type="EMBL" id="GMH50695.1"/>
    </source>
</evidence>
<dbReference type="InterPro" id="IPR013584">
    <property type="entry name" value="RAP"/>
</dbReference>
<dbReference type="SMART" id="SM00952">
    <property type="entry name" value="RAP"/>
    <property type="match status" value="1"/>
</dbReference>
<dbReference type="EMBL" id="BRXW01000397">
    <property type="protein sequence ID" value="GMH50695.1"/>
    <property type="molecule type" value="Genomic_DNA"/>
</dbReference>
<reference evidence="3" key="1">
    <citation type="journal article" date="2023" name="Commun. Biol.">
        <title>Genome analysis of Parmales, the sister group of diatoms, reveals the evolutionary specialization of diatoms from phago-mixotrophs to photoautotrophs.</title>
        <authorList>
            <person name="Ban H."/>
            <person name="Sato S."/>
            <person name="Yoshikawa S."/>
            <person name="Yamada K."/>
            <person name="Nakamura Y."/>
            <person name="Ichinomiya M."/>
            <person name="Sato N."/>
            <person name="Blanc-Mathieu R."/>
            <person name="Endo H."/>
            <person name="Kuwata A."/>
            <person name="Ogata H."/>
        </authorList>
    </citation>
    <scope>NUCLEOTIDE SEQUENCE [LARGE SCALE GENOMIC DNA]</scope>
    <source>
        <strain evidence="3">NIES 3700</strain>
    </source>
</reference>
<name>A0A9W6ZIM3_9STRA</name>
<comment type="caution">
    <text evidence="2">The sequence shown here is derived from an EMBL/GenBank/DDBJ whole genome shotgun (WGS) entry which is preliminary data.</text>
</comment>
<dbReference type="AlphaFoldDB" id="A0A9W6ZIM3"/>
<dbReference type="OrthoDB" id="45226at2759"/>
<organism evidence="2 3">
    <name type="scientific">Triparma laevis f. longispina</name>
    <dbReference type="NCBI Taxonomy" id="1714387"/>
    <lineage>
        <taxon>Eukaryota</taxon>
        <taxon>Sar</taxon>
        <taxon>Stramenopiles</taxon>
        <taxon>Ochrophyta</taxon>
        <taxon>Bolidophyceae</taxon>
        <taxon>Parmales</taxon>
        <taxon>Triparmaceae</taxon>
        <taxon>Triparma</taxon>
    </lineage>
</organism>